<name>A0AAV2G9V1_9ROSI</name>
<accession>A0AAV2G9V1</accession>
<dbReference type="EMBL" id="OZ034821">
    <property type="protein sequence ID" value="CAL1406989.1"/>
    <property type="molecule type" value="Genomic_DNA"/>
</dbReference>
<evidence type="ECO:0000313" key="1">
    <source>
        <dbReference type="EMBL" id="CAL1406989.1"/>
    </source>
</evidence>
<evidence type="ECO:0000313" key="2">
    <source>
        <dbReference type="Proteomes" id="UP001497516"/>
    </source>
</evidence>
<organism evidence="1 2">
    <name type="scientific">Linum trigynum</name>
    <dbReference type="NCBI Taxonomy" id="586398"/>
    <lineage>
        <taxon>Eukaryota</taxon>
        <taxon>Viridiplantae</taxon>
        <taxon>Streptophyta</taxon>
        <taxon>Embryophyta</taxon>
        <taxon>Tracheophyta</taxon>
        <taxon>Spermatophyta</taxon>
        <taxon>Magnoliopsida</taxon>
        <taxon>eudicotyledons</taxon>
        <taxon>Gunneridae</taxon>
        <taxon>Pentapetalae</taxon>
        <taxon>rosids</taxon>
        <taxon>fabids</taxon>
        <taxon>Malpighiales</taxon>
        <taxon>Linaceae</taxon>
        <taxon>Linum</taxon>
    </lineage>
</organism>
<dbReference type="AlphaFoldDB" id="A0AAV2G9V1"/>
<sequence length="71" mass="8652">MMGQPSTHLILFIKVDHFTQCSFGCNNKHCRFIENQLVERRVALWECWEVLSYKAFKLLEPPIMYRTNYYY</sequence>
<proteinExistence type="predicted"/>
<keyword evidence="2" id="KW-1185">Reference proteome</keyword>
<protein>
    <submittedName>
        <fullName evidence="1">Uncharacterized protein</fullName>
    </submittedName>
</protein>
<dbReference type="Proteomes" id="UP001497516">
    <property type="component" value="Chromosome 8"/>
</dbReference>
<gene>
    <name evidence="1" type="ORF">LTRI10_LOCUS46681</name>
</gene>
<reference evidence="1 2" key="1">
    <citation type="submission" date="2024-04" db="EMBL/GenBank/DDBJ databases">
        <authorList>
            <person name="Fracassetti M."/>
        </authorList>
    </citation>
    <scope>NUCLEOTIDE SEQUENCE [LARGE SCALE GENOMIC DNA]</scope>
</reference>